<dbReference type="GeneID" id="89971017"/>
<sequence length="193" mass="21693">MSICLWVSEILSKLITRTSLPDANGKKQTAKPRLTPALSKNPLPHNPERKDHHWQYYPSRACVPSEATRGWRIPRTNPSALPARRDRHSTHCTAAGILFSTTKLTPRAERNAQMKQRNHDYYNDQEGHRTVRPRENKDRAVAGPSGKVPARNLDGGPTTTTTTTTHEVLKDEWKGNHPAAQGWISMEPIIGRA</sequence>
<name>A0AAV9N905_9EURO</name>
<organism evidence="2 3">
    <name type="scientific">Exophiala bonariae</name>
    <dbReference type="NCBI Taxonomy" id="1690606"/>
    <lineage>
        <taxon>Eukaryota</taxon>
        <taxon>Fungi</taxon>
        <taxon>Dikarya</taxon>
        <taxon>Ascomycota</taxon>
        <taxon>Pezizomycotina</taxon>
        <taxon>Eurotiomycetes</taxon>
        <taxon>Chaetothyriomycetidae</taxon>
        <taxon>Chaetothyriales</taxon>
        <taxon>Herpotrichiellaceae</taxon>
        <taxon>Exophiala</taxon>
    </lineage>
</organism>
<dbReference type="Proteomes" id="UP001358417">
    <property type="component" value="Unassembled WGS sequence"/>
</dbReference>
<keyword evidence="3" id="KW-1185">Reference proteome</keyword>
<dbReference type="EMBL" id="JAVRRD010000014">
    <property type="protein sequence ID" value="KAK5052014.1"/>
    <property type="molecule type" value="Genomic_DNA"/>
</dbReference>
<gene>
    <name evidence="2" type="ORF">LTR84_002818</name>
</gene>
<dbReference type="RefSeq" id="XP_064706028.1">
    <property type="nucleotide sequence ID" value="XM_064846418.1"/>
</dbReference>
<reference evidence="2 3" key="1">
    <citation type="submission" date="2023-08" db="EMBL/GenBank/DDBJ databases">
        <title>Black Yeasts Isolated from many extreme environments.</title>
        <authorList>
            <person name="Coleine C."/>
            <person name="Stajich J.E."/>
            <person name="Selbmann L."/>
        </authorList>
    </citation>
    <scope>NUCLEOTIDE SEQUENCE [LARGE SCALE GENOMIC DNA]</scope>
    <source>
        <strain evidence="2 3">CCFEE 5792</strain>
    </source>
</reference>
<feature type="region of interest" description="Disordered" evidence="1">
    <location>
        <begin position="22"/>
        <end position="52"/>
    </location>
</feature>
<feature type="region of interest" description="Disordered" evidence="1">
    <location>
        <begin position="115"/>
        <end position="165"/>
    </location>
</feature>
<feature type="compositionally biased region" description="Basic and acidic residues" evidence="1">
    <location>
        <begin position="115"/>
        <end position="140"/>
    </location>
</feature>
<evidence type="ECO:0000313" key="3">
    <source>
        <dbReference type="Proteomes" id="UP001358417"/>
    </source>
</evidence>
<accession>A0AAV9N905</accession>
<comment type="caution">
    <text evidence="2">The sequence shown here is derived from an EMBL/GenBank/DDBJ whole genome shotgun (WGS) entry which is preliminary data.</text>
</comment>
<evidence type="ECO:0000256" key="1">
    <source>
        <dbReference type="SAM" id="MobiDB-lite"/>
    </source>
</evidence>
<evidence type="ECO:0000313" key="2">
    <source>
        <dbReference type="EMBL" id="KAK5052014.1"/>
    </source>
</evidence>
<proteinExistence type="predicted"/>
<dbReference type="AlphaFoldDB" id="A0AAV9N905"/>
<protein>
    <submittedName>
        <fullName evidence="2">Uncharacterized protein</fullName>
    </submittedName>
</protein>